<dbReference type="PANTHER" id="PTHR35603">
    <property type="match status" value="1"/>
</dbReference>
<evidence type="ECO:0000259" key="7">
    <source>
        <dbReference type="Pfam" id="PF05433"/>
    </source>
</evidence>
<dbReference type="AlphaFoldDB" id="A0A410GD81"/>
<keyword evidence="4" id="KW-0564">Palmitate</keyword>
<dbReference type="InterPro" id="IPR008816">
    <property type="entry name" value="Gly_zipper_2TM_dom"/>
</dbReference>
<evidence type="ECO:0000256" key="4">
    <source>
        <dbReference type="ARBA" id="ARBA00023139"/>
    </source>
</evidence>
<feature type="domain" description="Glycine zipper 2TM" evidence="7">
    <location>
        <begin position="75"/>
        <end position="115"/>
    </location>
</feature>
<dbReference type="InterPro" id="IPR051407">
    <property type="entry name" value="Bact_OM_lipoprot/Surf_antigen"/>
</dbReference>
<evidence type="ECO:0000256" key="3">
    <source>
        <dbReference type="ARBA" id="ARBA00023136"/>
    </source>
</evidence>
<reference evidence="8 9" key="1">
    <citation type="submission" date="2017-08" db="EMBL/GenBank/DDBJ databases">
        <authorList>
            <person name="Park S.-J."/>
            <person name="Kim H."/>
        </authorList>
    </citation>
    <scope>NUCLEOTIDE SEQUENCE [LARGE SCALE GENOMIC DNA]</scope>
    <source>
        <strain evidence="9">ye3</strain>
    </source>
</reference>
<accession>A0A410GD81</accession>
<organism evidence="8 9">
    <name type="scientific">Pollutimonas thiosulfatoxidans</name>
    <dbReference type="NCBI Taxonomy" id="2028345"/>
    <lineage>
        <taxon>Bacteria</taxon>
        <taxon>Pseudomonadati</taxon>
        <taxon>Pseudomonadota</taxon>
        <taxon>Betaproteobacteria</taxon>
        <taxon>Burkholderiales</taxon>
        <taxon>Alcaligenaceae</taxon>
        <taxon>Pollutimonas</taxon>
    </lineage>
</organism>
<keyword evidence="9" id="KW-1185">Reference proteome</keyword>
<gene>
    <name evidence="8" type="ORF">CKA81_10875</name>
</gene>
<feature type="signal peptide" evidence="6">
    <location>
        <begin position="1"/>
        <end position="30"/>
    </location>
</feature>
<keyword evidence="5" id="KW-0449">Lipoprotein</keyword>
<dbReference type="Pfam" id="PF05433">
    <property type="entry name" value="Rick_17kDa_Anti"/>
    <property type="match status" value="1"/>
</dbReference>
<protein>
    <recommendedName>
        <fullName evidence="7">Glycine zipper 2TM domain-containing protein</fullName>
    </recommendedName>
</protein>
<dbReference type="Proteomes" id="UP000283474">
    <property type="component" value="Chromosome"/>
</dbReference>
<evidence type="ECO:0000256" key="1">
    <source>
        <dbReference type="ARBA" id="ARBA00004459"/>
    </source>
</evidence>
<dbReference type="EMBL" id="CP022987">
    <property type="protein sequence ID" value="QAA94276.1"/>
    <property type="molecule type" value="Genomic_DNA"/>
</dbReference>
<keyword evidence="2 6" id="KW-0732">Signal</keyword>
<dbReference type="RefSeq" id="WP_128355285.1">
    <property type="nucleotide sequence ID" value="NZ_CP022987.1"/>
</dbReference>
<feature type="chain" id="PRO_5019151771" description="Glycine zipper 2TM domain-containing protein" evidence="6">
    <location>
        <begin position="31"/>
        <end position="166"/>
    </location>
</feature>
<dbReference type="PANTHER" id="PTHR35603:SF1">
    <property type="entry name" value="OUTER MEMBRANE LIPOPROTEIN SLYB"/>
    <property type="match status" value="1"/>
</dbReference>
<name>A0A410GD81_9BURK</name>
<sequence length="166" mass="16473">MNSSTMQRPGGRSPRILAMAVVVSAMAVLAGCANDNASSSVYSYGQAQREQVVRLGTVEAVRSVTIQKDKTSGAGVLAGGALGGVAGSSIGGGRGNVLATIGGGILGAVAGNAVENQVGKTQGLEITVRLDNGETRVIAQAADVAVSAGQRVRLISGNGPTRVVPM</sequence>
<proteinExistence type="predicted"/>
<evidence type="ECO:0000256" key="2">
    <source>
        <dbReference type="ARBA" id="ARBA00022729"/>
    </source>
</evidence>
<comment type="subcellular location">
    <subcellularLocation>
        <location evidence="1">Cell outer membrane</location>
        <topology evidence="1">Lipid-anchor</topology>
    </subcellularLocation>
</comment>
<dbReference type="OrthoDB" id="5298161at2"/>
<evidence type="ECO:0000256" key="5">
    <source>
        <dbReference type="ARBA" id="ARBA00023288"/>
    </source>
</evidence>
<evidence type="ECO:0000313" key="8">
    <source>
        <dbReference type="EMBL" id="QAA94276.1"/>
    </source>
</evidence>
<keyword evidence="3" id="KW-0472">Membrane</keyword>
<dbReference type="KEGG" id="pus:CKA81_10875"/>
<dbReference type="GO" id="GO:0009279">
    <property type="term" value="C:cell outer membrane"/>
    <property type="evidence" value="ECO:0007669"/>
    <property type="project" value="UniProtKB-SubCell"/>
</dbReference>
<evidence type="ECO:0000256" key="6">
    <source>
        <dbReference type="SAM" id="SignalP"/>
    </source>
</evidence>
<evidence type="ECO:0000313" key="9">
    <source>
        <dbReference type="Proteomes" id="UP000283474"/>
    </source>
</evidence>